<dbReference type="RefSeq" id="WP_184156391.1">
    <property type="nucleotide sequence ID" value="NZ_JACHKA010000001.1"/>
</dbReference>
<comment type="caution">
    <text evidence="1">The sequence shown here is derived from an EMBL/GenBank/DDBJ whole genome shotgun (WGS) entry which is preliminary data.</text>
</comment>
<protein>
    <recommendedName>
        <fullName evidence="3">GatB/YqeY domain-containing protein</fullName>
    </recommendedName>
</protein>
<evidence type="ECO:0000313" key="2">
    <source>
        <dbReference type="Proteomes" id="UP001138540"/>
    </source>
</evidence>
<evidence type="ECO:0000313" key="1">
    <source>
        <dbReference type="EMBL" id="MBB5987761.1"/>
    </source>
</evidence>
<proteinExistence type="predicted"/>
<accession>A0ABR6NKH0</accession>
<dbReference type="PANTHER" id="PTHR28055:SF1">
    <property type="entry name" value="ALTERED INHERITANCE OF MITOCHONDRIA PROTEIN 41, MITOCHONDRIAL"/>
    <property type="match status" value="1"/>
</dbReference>
<dbReference type="InterPro" id="IPR042184">
    <property type="entry name" value="YqeY/Aim41_N"/>
</dbReference>
<dbReference type="Gene3D" id="1.10.1510.10">
    <property type="entry name" value="Uncharacterised protein YqeY/AIM41 PF09424, N-terminal domain"/>
    <property type="match status" value="1"/>
</dbReference>
<evidence type="ECO:0008006" key="3">
    <source>
        <dbReference type="Google" id="ProtNLM"/>
    </source>
</evidence>
<dbReference type="PANTHER" id="PTHR28055">
    <property type="entry name" value="ALTERED INHERITANCE OF MITOCHONDRIA PROTEIN 41, MITOCHONDRIAL"/>
    <property type="match status" value="1"/>
</dbReference>
<dbReference type="Proteomes" id="UP001138540">
    <property type="component" value="Unassembled WGS sequence"/>
</dbReference>
<sequence>MGADAAAAMQARLRADLKQAMQSRATLDTRVIRALIAAIDNAQAITIDLDGAASAMRAFGDSSGEVPRRPLSAEDLRALLMREAGEREAAALDLKDLGRPEDANRLLAEAAIVRRYAALPG</sequence>
<reference evidence="1 2" key="1">
    <citation type="submission" date="2020-08" db="EMBL/GenBank/DDBJ databases">
        <title>Exploring microbial biodiversity for novel pathways involved in the catabolism of aromatic compounds derived from lignin.</title>
        <authorList>
            <person name="Elkins J."/>
        </authorList>
    </citation>
    <scope>NUCLEOTIDE SEQUENCE [LARGE SCALE GENOMIC DNA]</scope>
    <source>
        <strain evidence="1 2">B1D3A</strain>
    </source>
</reference>
<dbReference type="EMBL" id="JACHKA010000001">
    <property type="protein sequence ID" value="MBB5987761.1"/>
    <property type="molecule type" value="Genomic_DNA"/>
</dbReference>
<dbReference type="InterPro" id="IPR019004">
    <property type="entry name" value="YqeY/Aim41"/>
</dbReference>
<name>A0ABR6NKH0_9SPHN</name>
<gene>
    <name evidence="1" type="ORF">HNP60_003735</name>
</gene>
<organism evidence="1 2">
    <name type="scientific">Sphingobium lignivorans</name>
    <dbReference type="NCBI Taxonomy" id="2735886"/>
    <lineage>
        <taxon>Bacteria</taxon>
        <taxon>Pseudomonadati</taxon>
        <taxon>Pseudomonadota</taxon>
        <taxon>Alphaproteobacteria</taxon>
        <taxon>Sphingomonadales</taxon>
        <taxon>Sphingomonadaceae</taxon>
        <taxon>Sphingobium</taxon>
    </lineage>
</organism>
<keyword evidence="2" id="KW-1185">Reference proteome</keyword>